<dbReference type="InterPro" id="IPR001173">
    <property type="entry name" value="Glyco_trans_2-like"/>
</dbReference>
<proteinExistence type="predicted"/>
<gene>
    <name evidence="4" type="ORF">EGI89_03415</name>
</gene>
<dbReference type="PANTHER" id="PTHR22916">
    <property type="entry name" value="GLYCOSYLTRANSFERASE"/>
    <property type="match status" value="1"/>
</dbReference>
<dbReference type="RefSeq" id="WP_125349163.1">
    <property type="nucleotide sequence ID" value="NZ_RHPN01000004.1"/>
</dbReference>
<dbReference type="CDD" id="cd00761">
    <property type="entry name" value="Glyco_tranf_GTA_type"/>
    <property type="match status" value="1"/>
</dbReference>
<dbReference type="EMBL" id="RHPO01000004">
    <property type="protein sequence ID" value="RRT93466.1"/>
    <property type="molecule type" value="Genomic_DNA"/>
</dbReference>
<dbReference type="AlphaFoldDB" id="A0A427BRK9"/>
<dbReference type="PANTHER" id="PTHR22916:SF51">
    <property type="entry name" value="GLYCOSYLTRANSFERASE EPSH-RELATED"/>
    <property type="match status" value="1"/>
</dbReference>
<dbReference type="Proteomes" id="UP000267844">
    <property type="component" value="Unassembled WGS sequence"/>
</dbReference>
<dbReference type="Pfam" id="PF00535">
    <property type="entry name" value="Glycos_transf_2"/>
    <property type="match status" value="1"/>
</dbReference>
<protein>
    <submittedName>
        <fullName evidence="4">Glycosyltransferase family 2 protein</fullName>
    </submittedName>
</protein>
<dbReference type="Gene3D" id="3.90.550.10">
    <property type="entry name" value="Spore Coat Polysaccharide Biosynthesis Protein SpsA, Chain A"/>
    <property type="match status" value="1"/>
</dbReference>
<feature type="domain" description="Glycosyltransferase 2-like" evidence="3">
    <location>
        <begin position="7"/>
        <end position="156"/>
    </location>
</feature>
<evidence type="ECO:0000313" key="4">
    <source>
        <dbReference type="EMBL" id="RRT93466.1"/>
    </source>
</evidence>
<evidence type="ECO:0000256" key="1">
    <source>
        <dbReference type="ARBA" id="ARBA00022676"/>
    </source>
</evidence>
<reference evidence="4 5" key="1">
    <citation type="submission" date="2018-10" db="EMBL/GenBank/DDBJ databases">
        <title>Transmission dynamics of multidrug resistant bacteria on intensive care unit surfaces.</title>
        <authorList>
            <person name="D'Souza A.W."/>
            <person name="Potter R.F."/>
            <person name="Wallace M."/>
            <person name="Shupe A."/>
            <person name="Patel S."/>
            <person name="Sun S."/>
            <person name="Gul D."/>
            <person name="Kwon J.H."/>
            <person name="Andleeb S."/>
            <person name="Burnham C.-A.D."/>
            <person name="Dantas G."/>
        </authorList>
    </citation>
    <scope>NUCLEOTIDE SEQUENCE [LARGE SCALE GENOMIC DNA]</scope>
    <source>
        <strain evidence="4 5">WF_348</strain>
    </source>
</reference>
<evidence type="ECO:0000256" key="2">
    <source>
        <dbReference type="ARBA" id="ARBA00022679"/>
    </source>
</evidence>
<evidence type="ECO:0000259" key="3">
    <source>
        <dbReference type="Pfam" id="PF00535"/>
    </source>
</evidence>
<dbReference type="InterPro" id="IPR029044">
    <property type="entry name" value="Nucleotide-diphossugar_trans"/>
</dbReference>
<keyword evidence="1" id="KW-0328">Glycosyltransferase</keyword>
<evidence type="ECO:0000313" key="5">
    <source>
        <dbReference type="Proteomes" id="UP000267844"/>
    </source>
</evidence>
<dbReference type="SUPFAM" id="SSF53448">
    <property type="entry name" value="Nucleotide-diphospho-sugar transferases"/>
    <property type="match status" value="1"/>
</dbReference>
<sequence>MINKKVSILIPVYGVEKYISKCLDSVVNQTYKNIEVLFINDCTEDNSINIVEQYINSKNKNFDKITIIHNQTNIGLAATRNVGLKNATGDFIFHLDSDDYLELDAIESLITLQLQENADIVFSNLRFVYSNESTVVKKLKFISDKDEYLTNILFRSTGLNVVGNLYRKDLFEDVKFVEGLNFGEDYVTLPKLVFSSNKITFLEKPIYNYIKLNTNSYTSNINKKSILDIISAYENIHQFFIQNKTNKFIQINENAFYNLKAQIIKTTKGNKELLSEFKIKIQNYPIKYTKTNSNINNLVNFVFDLNLSVCGFFIKMLSN</sequence>
<name>A0A427BRK9_9FLAO</name>
<accession>A0A427BRK9</accession>
<dbReference type="GO" id="GO:0016758">
    <property type="term" value="F:hexosyltransferase activity"/>
    <property type="evidence" value="ECO:0007669"/>
    <property type="project" value="UniProtKB-ARBA"/>
</dbReference>
<organism evidence="4 5">
    <name type="scientific">Empedobacter falsenii</name>
    <dbReference type="NCBI Taxonomy" id="343874"/>
    <lineage>
        <taxon>Bacteria</taxon>
        <taxon>Pseudomonadati</taxon>
        <taxon>Bacteroidota</taxon>
        <taxon>Flavobacteriia</taxon>
        <taxon>Flavobacteriales</taxon>
        <taxon>Weeksellaceae</taxon>
        <taxon>Empedobacter</taxon>
    </lineage>
</organism>
<comment type="caution">
    <text evidence="4">The sequence shown here is derived from an EMBL/GenBank/DDBJ whole genome shotgun (WGS) entry which is preliminary data.</text>
</comment>
<keyword evidence="2 4" id="KW-0808">Transferase</keyword>